<feature type="domain" description="Cation/H+ exchanger transmembrane" evidence="13">
    <location>
        <begin position="3"/>
        <end position="171"/>
    </location>
</feature>
<dbReference type="AlphaFoldDB" id="A0A5J4KMC8"/>
<feature type="transmembrane region" description="Helical" evidence="12">
    <location>
        <begin position="123"/>
        <end position="147"/>
    </location>
</feature>
<evidence type="ECO:0000313" key="15">
    <source>
        <dbReference type="Proteomes" id="UP000326912"/>
    </source>
</evidence>
<evidence type="ECO:0000256" key="9">
    <source>
        <dbReference type="ARBA" id="ARBA00023065"/>
    </source>
</evidence>
<comment type="subcellular location">
    <subcellularLocation>
        <location evidence="1">Cell membrane</location>
        <topology evidence="1">Multi-pass membrane protein</topology>
    </subcellularLocation>
</comment>
<evidence type="ECO:0000256" key="12">
    <source>
        <dbReference type="SAM" id="Phobius"/>
    </source>
</evidence>
<dbReference type="GO" id="GO:0015386">
    <property type="term" value="F:potassium:proton antiporter activity"/>
    <property type="evidence" value="ECO:0007669"/>
    <property type="project" value="TreeGrafter"/>
</dbReference>
<feature type="transmembrane region" description="Helical" evidence="12">
    <location>
        <begin position="55"/>
        <end position="77"/>
    </location>
</feature>
<organism evidence="14 15">
    <name type="scientific">Dictyobacter vulcani</name>
    <dbReference type="NCBI Taxonomy" id="2607529"/>
    <lineage>
        <taxon>Bacteria</taxon>
        <taxon>Bacillati</taxon>
        <taxon>Chloroflexota</taxon>
        <taxon>Ktedonobacteria</taxon>
        <taxon>Ktedonobacterales</taxon>
        <taxon>Dictyobacteraceae</taxon>
        <taxon>Dictyobacter</taxon>
    </lineage>
</organism>
<dbReference type="PANTHER" id="PTHR10110">
    <property type="entry name" value="SODIUM/HYDROGEN EXCHANGER"/>
    <property type="match status" value="1"/>
</dbReference>
<keyword evidence="3" id="KW-0813">Transport</keyword>
<keyword evidence="9" id="KW-0406">Ion transport</keyword>
<name>A0A5J4KMC8_9CHLR</name>
<dbReference type="GO" id="GO:0051453">
    <property type="term" value="P:regulation of intracellular pH"/>
    <property type="evidence" value="ECO:0007669"/>
    <property type="project" value="TreeGrafter"/>
</dbReference>
<evidence type="ECO:0000256" key="3">
    <source>
        <dbReference type="ARBA" id="ARBA00022448"/>
    </source>
</evidence>
<evidence type="ECO:0000256" key="11">
    <source>
        <dbReference type="ARBA" id="ARBA00023201"/>
    </source>
</evidence>
<protein>
    <recommendedName>
        <fullName evidence="13">Cation/H+ exchanger transmembrane domain-containing protein</fullName>
    </recommendedName>
</protein>
<evidence type="ECO:0000256" key="8">
    <source>
        <dbReference type="ARBA" id="ARBA00023053"/>
    </source>
</evidence>
<keyword evidence="8" id="KW-0915">Sodium</keyword>
<dbReference type="InterPro" id="IPR018422">
    <property type="entry name" value="Cation/H_exchanger_CPA1"/>
</dbReference>
<evidence type="ECO:0000256" key="6">
    <source>
        <dbReference type="ARBA" id="ARBA00022692"/>
    </source>
</evidence>
<keyword evidence="4" id="KW-0050">Antiport</keyword>
<dbReference type="Proteomes" id="UP000326912">
    <property type="component" value="Unassembled WGS sequence"/>
</dbReference>
<dbReference type="GO" id="GO:0015385">
    <property type="term" value="F:sodium:proton antiporter activity"/>
    <property type="evidence" value="ECO:0007669"/>
    <property type="project" value="InterPro"/>
</dbReference>
<dbReference type="GO" id="GO:0005886">
    <property type="term" value="C:plasma membrane"/>
    <property type="evidence" value="ECO:0007669"/>
    <property type="project" value="UniProtKB-SubCell"/>
</dbReference>
<evidence type="ECO:0000313" key="14">
    <source>
        <dbReference type="EMBL" id="GER90524.1"/>
    </source>
</evidence>
<keyword evidence="6 12" id="KW-0812">Transmembrane</keyword>
<reference evidence="14 15" key="1">
    <citation type="submission" date="2019-10" db="EMBL/GenBank/DDBJ databases">
        <title>Dictyobacter vulcani sp. nov., within the class Ktedonobacteria, isolated from soil of volcanic Mt. Zao.</title>
        <authorList>
            <person name="Zheng Y."/>
            <person name="Wang C.M."/>
            <person name="Sakai Y."/>
            <person name="Abe K."/>
            <person name="Yokota A."/>
            <person name="Yabe S."/>
        </authorList>
    </citation>
    <scope>NUCLEOTIDE SEQUENCE [LARGE SCALE GENOMIC DNA]</scope>
    <source>
        <strain evidence="14 15">W12</strain>
    </source>
</reference>
<evidence type="ECO:0000256" key="4">
    <source>
        <dbReference type="ARBA" id="ARBA00022449"/>
    </source>
</evidence>
<dbReference type="EMBL" id="BKZW01000002">
    <property type="protein sequence ID" value="GER90524.1"/>
    <property type="molecule type" value="Genomic_DNA"/>
</dbReference>
<feature type="transmembrane region" description="Helical" evidence="12">
    <location>
        <begin position="27"/>
        <end position="49"/>
    </location>
</feature>
<sequence length="228" mass="25011">MYVFLPALLFEGAWNVKLDLLRKNWRVIFFLAGPGLLFSLVIIAALLHLVDGLDWMTAFLLAAILSPTDPVAVLGLFRQLHVNERLANIIEGESLFNDGVAGSLYQVFLMLVLLGLHNTPLTGWPAIGTGILQLLIEAGGGIVFGILSGALISQGLKRIDDPRSRRRLPSLRPMVCSGLLIPFIYPRSSRLLCWAWCWVIMGAIPLCPKLQAETWIPSGISSPFLATP</sequence>
<feature type="transmembrane region" description="Helical" evidence="12">
    <location>
        <begin position="98"/>
        <end position="117"/>
    </location>
</feature>
<keyword evidence="7 12" id="KW-1133">Transmembrane helix</keyword>
<evidence type="ECO:0000256" key="10">
    <source>
        <dbReference type="ARBA" id="ARBA00023136"/>
    </source>
</evidence>
<dbReference type="PANTHER" id="PTHR10110:SF195">
    <property type="entry name" value="NA(+)_H(+) ANTIPORTER NHAS2"/>
    <property type="match status" value="1"/>
</dbReference>
<evidence type="ECO:0000256" key="5">
    <source>
        <dbReference type="ARBA" id="ARBA00022475"/>
    </source>
</evidence>
<keyword evidence="5" id="KW-1003">Cell membrane</keyword>
<accession>A0A5J4KMC8</accession>
<dbReference type="Pfam" id="PF00999">
    <property type="entry name" value="Na_H_Exchanger"/>
    <property type="match status" value="1"/>
</dbReference>
<keyword evidence="15" id="KW-1185">Reference proteome</keyword>
<dbReference type="InterPro" id="IPR006153">
    <property type="entry name" value="Cation/H_exchanger_TM"/>
</dbReference>
<dbReference type="GO" id="GO:0098719">
    <property type="term" value="P:sodium ion import across plasma membrane"/>
    <property type="evidence" value="ECO:0007669"/>
    <property type="project" value="TreeGrafter"/>
</dbReference>
<comment type="similarity">
    <text evidence="2">Belongs to the monovalent cation:proton antiporter 1 (CPA1) transporter (TC 2.A.36) family.</text>
</comment>
<proteinExistence type="inferred from homology"/>
<keyword evidence="11" id="KW-0739">Sodium transport</keyword>
<evidence type="ECO:0000256" key="7">
    <source>
        <dbReference type="ARBA" id="ARBA00022989"/>
    </source>
</evidence>
<evidence type="ECO:0000256" key="1">
    <source>
        <dbReference type="ARBA" id="ARBA00004651"/>
    </source>
</evidence>
<evidence type="ECO:0000259" key="13">
    <source>
        <dbReference type="Pfam" id="PF00999"/>
    </source>
</evidence>
<gene>
    <name evidence="14" type="ORF">KDW_46860</name>
</gene>
<keyword evidence="10 12" id="KW-0472">Membrane</keyword>
<comment type="caution">
    <text evidence="14">The sequence shown here is derived from an EMBL/GenBank/DDBJ whole genome shotgun (WGS) entry which is preliminary data.</text>
</comment>
<evidence type="ECO:0000256" key="2">
    <source>
        <dbReference type="ARBA" id="ARBA00007367"/>
    </source>
</evidence>
<dbReference type="Gene3D" id="6.10.140.1330">
    <property type="match status" value="1"/>
</dbReference>